<feature type="signal peptide" evidence="1">
    <location>
        <begin position="1"/>
        <end position="18"/>
    </location>
</feature>
<gene>
    <name evidence="2" type="ORF">ACFO5Q_05620</name>
</gene>
<dbReference type="EMBL" id="JBHSCR010000003">
    <property type="protein sequence ID" value="MFC4347316.1"/>
    <property type="molecule type" value="Genomic_DNA"/>
</dbReference>
<keyword evidence="1" id="KW-0732">Signal</keyword>
<organism evidence="2 3">
    <name type="scientific">Kordiimonas lipolytica</name>
    <dbReference type="NCBI Taxonomy" id="1662421"/>
    <lineage>
        <taxon>Bacteria</taxon>
        <taxon>Pseudomonadati</taxon>
        <taxon>Pseudomonadota</taxon>
        <taxon>Alphaproteobacteria</taxon>
        <taxon>Kordiimonadales</taxon>
        <taxon>Kordiimonadaceae</taxon>
        <taxon>Kordiimonas</taxon>
    </lineage>
</organism>
<comment type="caution">
    <text evidence="2">The sequence shown here is derived from an EMBL/GenBank/DDBJ whole genome shotgun (WGS) entry which is preliminary data.</text>
</comment>
<dbReference type="Pfam" id="PF06035">
    <property type="entry name" value="Peptidase_C93"/>
    <property type="match status" value="1"/>
</dbReference>
<dbReference type="Proteomes" id="UP001595776">
    <property type="component" value="Unassembled WGS sequence"/>
</dbReference>
<feature type="chain" id="PRO_5047500117" evidence="1">
    <location>
        <begin position="19"/>
        <end position="203"/>
    </location>
</feature>
<protein>
    <submittedName>
        <fullName evidence="2">Transglutaminase-like cysteine peptidase</fullName>
    </submittedName>
</protein>
<name>A0ABV8U7X7_9PROT</name>
<reference evidence="3" key="1">
    <citation type="journal article" date="2019" name="Int. J. Syst. Evol. Microbiol.">
        <title>The Global Catalogue of Microorganisms (GCM) 10K type strain sequencing project: providing services to taxonomists for standard genome sequencing and annotation.</title>
        <authorList>
            <consortium name="The Broad Institute Genomics Platform"/>
            <consortium name="The Broad Institute Genome Sequencing Center for Infectious Disease"/>
            <person name="Wu L."/>
            <person name="Ma J."/>
        </authorList>
    </citation>
    <scope>NUCLEOTIDE SEQUENCE [LARGE SCALE GENOMIC DNA]</scope>
    <source>
        <strain evidence="3">CGMCC 1.15304</strain>
    </source>
</reference>
<dbReference type="Gene3D" id="3.10.620.30">
    <property type="match status" value="1"/>
</dbReference>
<dbReference type="RefSeq" id="WP_068152689.1">
    <property type="nucleotide sequence ID" value="NZ_JBHSCR010000003.1"/>
</dbReference>
<accession>A0ABV8U7X7</accession>
<evidence type="ECO:0000256" key="1">
    <source>
        <dbReference type="SAM" id="SignalP"/>
    </source>
</evidence>
<evidence type="ECO:0000313" key="2">
    <source>
        <dbReference type="EMBL" id="MFC4347316.1"/>
    </source>
</evidence>
<proteinExistence type="predicted"/>
<dbReference type="InterPro" id="IPR010319">
    <property type="entry name" value="Transglutaminase-like_Cys_pept"/>
</dbReference>
<sequence length="203" mass="21941">MFKKLLILSLALFLPACMGTGEGMGPVASLSTLAPKSAMPAGTKTAAPQAFSEFCARNPGECKLPSTDAVLGEVASAHAETKALVIPEDENGTDVWKSLSDVGPGDCEDFALTMRRILRGRYPAYSGSFLIATAYTEESQYHAVLTVETSDGTLVCDIRFPECAPWEQFPYQWRMREVAGADHWQELGPVRYLPQTATASSGR</sequence>
<evidence type="ECO:0000313" key="3">
    <source>
        <dbReference type="Proteomes" id="UP001595776"/>
    </source>
</evidence>
<keyword evidence="3" id="KW-1185">Reference proteome</keyword>